<protein>
    <submittedName>
        <fullName evidence="1">Uncharacterized protein</fullName>
    </submittedName>
</protein>
<gene>
    <name evidence="1" type="ORF">ACFSGX_05970</name>
</gene>
<dbReference type="Proteomes" id="UP001597400">
    <property type="component" value="Unassembled WGS sequence"/>
</dbReference>
<dbReference type="EMBL" id="JBHUGS010000002">
    <property type="protein sequence ID" value="MFD1950309.1"/>
    <property type="molecule type" value="Genomic_DNA"/>
</dbReference>
<reference evidence="2" key="1">
    <citation type="journal article" date="2019" name="Int. J. Syst. Evol. Microbiol.">
        <title>The Global Catalogue of Microorganisms (GCM) 10K type strain sequencing project: providing services to taxonomists for standard genome sequencing and annotation.</title>
        <authorList>
            <consortium name="The Broad Institute Genomics Platform"/>
            <consortium name="The Broad Institute Genome Sequencing Center for Infectious Disease"/>
            <person name="Wu L."/>
            <person name="Ma J."/>
        </authorList>
    </citation>
    <scope>NUCLEOTIDE SEQUENCE [LARGE SCALE GENOMIC DNA]</scope>
    <source>
        <strain evidence="2">CGMCC 1.12702</strain>
    </source>
</reference>
<accession>A0ABW4TUD1</accession>
<keyword evidence="2" id="KW-1185">Reference proteome</keyword>
<evidence type="ECO:0000313" key="1">
    <source>
        <dbReference type="EMBL" id="MFD1950309.1"/>
    </source>
</evidence>
<evidence type="ECO:0000313" key="2">
    <source>
        <dbReference type="Proteomes" id="UP001597400"/>
    </source>
</evidence>
<name>A0ABW4TUD1_9SPHN</name>
<comment type="caution">
    <text evidence="1">The sequence shown here is derived from an EMBL/GenBank/DDBJ whole genome shotgun (WGS) entry which is preliminary data.</text>
</comment>
<organism evidence="1 2">
    <name type="scientific">Sphingomonas arantia</name>
    <dbReference type="NCBI Taxonomy" id="1460676"/>
    <lineage>
        <taxon>Bacteria</taxon>
        <taxon>Pseudomonadati</taxon>
        <taxon>Pseudomonadota</taxon>
        <taxon>Alphaproteobacteria</taxon>
        <taxon>Sphingomonadales</taxon>
        <taxon>Sphingomonadaceae</taxon>
        <taxon>Sphingomonas</taxon>
    </lineage>
</organism>
<sequence length="129" mass="14063">MWRKIIPGVVAAGTAVYLGFLIVPHGPAVKAGENGTFSNDCCGTFELSDGKMILNGETSVRYTVAADANGPYILPRIDVGTMPDHGFAVDGSRSVRKLRLDRLPGPTRITLYEGIIPYVFTRKAPRRRE</sequence>
<proteinExistence type="predicted"/>
<dbReference type="RefSeq" id="WP_380928313.1">
    <property type="nucleotide sequence ID" value="NZ_JBHUGS010000002.1"/>
</dbReference>